<accession>A0A482V973</accession>
<sequence>LLGAAQIGENVYRRICKEAEDVASGVIPGFSTPGKSRKRKCPKRTLCEGEMDSICAVIYNYYIIEKRQRTLKGVKPLQIKEKF</sequence>
<protein>
    <submittedName>
        <fullName evidence="1">Uncharacterized protein</fullName>
    </submittedName>
</protein>
<name>A0A482V973_ASBVE</name>
<evidence type="ECO:0000313" key="1">
    <source>
        <dbReference type="EMBL" id="RZB39639.1"/>
    </source>
</evidence>
<comment type="caution">
    <text evidence="1">The sequence shown here is derived from an EMBL/GenBank/DDBJ whole genome shotgun (WGS) entry which is preliminary data.</text>
</comment>
<dbReference type="OrthoDB" id="6769171at2759"/>
<feature type="non-terminal residue" evidence="1">
    <location>
        <position position="1"/>
    </location>
</feature>
<proteinExistence type="predicted"/>
<dbReference type="EMBL" id="QDEB01126635">
    <property type="protein sequence ID" value="RZB39639.1"/>
    <property type="molecule type" value="Genomic_DNA"/>
</dbReference>
<organism evidence="1 2">
    <name type="scientific">Asbolus verrucosus</name>
    <name type="common">Desert ironclad beetle</name>
    <dbReference type="NCBI Taxonomy" id="1661398"/>
    <lineage>
        <taxon>Eukaryota</taxon>
        <taxon>Metazoa</taxon>
        <taxon>Ecdysozoa</taxon>
        <taxon>Arthropoda</taxon>
        <taxon>Hexapoda</taxon>
        <taxon>Insecta</taxon>
        <taxon>Pterygota</taxon>
        <taxon>Neoptera</taxon>
        <taxon>Endopterygota</taxon>
        <taxon>Coleoptera</taxon>
        <taxon>Polyphaga</taxon>
        <taxon>Cucujiformia</taxon>
        <taxon>Tenebrionidae</taxon>
        <taxon>Pimeliinae</taxon>
        <taxon>Asbolus</taxon>
    </lineage>
</organism>
<keyword evidence="2" id="KW-1185">Reference proteome</keyword>
<evidence type="ECO:0000313" key="2">
    <source>
        <dbReference type="Proteomes" id="UP000292052"/>
    </source>
</evidence>
<feature type="non-terminal residue" evidence="1">
    <location>
        <position position="83"/>
    </location>
</feature>
<reference evidence="1 2" key="1">
    <citation type="submission" date="2017-03" db="EMBL/GenBank/DDBJ databases">
        <title>Genome of the blue death feigning beetle - Asbolus verrucosus.</title>
        <authorList>
            <person name="Rider S.D."/>
        </authorList>
    </citation>
    <scope>NUCLEOTIDE SEQUENCE [LARGE SCALE GENOMIC DNA]</scope>
    <source>
        <strain evidence="1">Butters</strain>
        <tissue evidence="1">Head and leg muscle</tissue>
    </source>
</reference>
<dbReference type="Proteomes" id="UP000292052">
    <property type="component" value="Unassembled WGS sequence"/>
</dbReference>
<dbReference type="AlphaFoldDB" id="A0A482V973"/>
<gene>
    <name evidence="1" type="ORF">BDFB_010280</name>
</gene>